<keyword evidence="3" id="KW-0472">Membrane</keyword>
<dbReference type="STRING" id="1184151.AW736_19325"/>
<keyword evidence="7" id="KW-1185">Reference proteome</keyword>
<dbReference type="Pfam" id="PF09822">
    <property type="entry name" value="ABC_transp_aux"/>
    <property type="match status" value="1"/>
</dbReference>
<proteinExistence type="predicted"/>
<evidence type="ECO:0000256" key="1">
    <source>
        <dbReference type="SAM" id="Coils"/>
    </source>
</evidence>
<evidence type="ECO:0000313" key="7">
    <source>
        <dbReference type="Proteomes" id="UP000078486"/>
    </source>
</evidence>
<dbReference type="RefSeq" id="WP_068771928.1">
    <property type="nucleotide sequence ID" value="NZ_CP109796.1"/>
</dbReference>
<dbReference type="Proteomes" id="UP000078486">
    <property type="component" value="Unassembled WGS sequence"/>
</dbReference>
<dbReference type="InterPro" id="IPR055396">
    <property type="entry name" value="DUF7088"/>
</dbReference>
<comment type="caution">
    <text evidence="6">The sequence shown here is derived from an EMBL/GenBank/DDBJ whole genome shotgun (WGS) entry which is preliminary data.</text>
</comment>
<evidence type="ECO:0000256" key="3">
    <source>
        <dbReference type="SAM" id="Phobius"/>
    </source>
</evidence>
<feature type="domain" description="DUF7088" evidence="5">
    <location>
        <begin position="37"/>
        <end position="135"/>
    </location>
</feature>
<dbReference type="InterPro" id="IPR019196">
    <property type="entry name" value="ABC_transp_unknown"/>
</dbReference>
<feature type="coiled-coil region" evidence="1">
    <location>
        <begin position="540"/>
        <end position="607"/>
    </location>
</feature>
<keyword evidence="1" id="KW-0175">Coiled coil</keyword>
<name>A0A178IGV1_9BACT</name>
<feature type="transmembrane region" description="Helical" evidence="3">
    <location>
        <begin position="616"/>
        <end position="635"/>
    </location>
</feature>
<sequence>MKTGSKITAIVLVLVALVLVNYLAARLPLRVDATAGGIYTLSPGTKALLAKIETPVTIDFYFSRDISGLPTSYKNYASRVQELLRQYVRASSGKITLNVITPQPDTPEEERAAAAGLQAQTISTTGETIYFGIVAIQADQEKNIPALTPQREAFLEYDISQLIHGVQVLDRPRLGLITSLPLAGQQPDMQMMMMQRQRPPAPQFVYTEWSRSCEIVPIEPTAQELPADLAALAIIHPQGVTEKLEYAIDQFVLSGRPVLVAVDPSSDASRRAGGQQAMMMGMPPQNLSSDLPRLLKAWGVTYNPGEVVGDLKLATPINTGRSVERYPIWLSLAAENLNRDAQPTAQLNTLLFVEPGALAVDTAQTGLAATPLIETSDQAGNLSADSLMMPDPASIARQITPAGKKLLALQLTGKFKTAFPDGAPKAASAENDGDKPAEENKPAGDEAKPGDAAKPAAPALKEGASTVIVIADTDWLLDDFGIRRFNFLGSEAVEPLNDNLSFASNLADIITGSTDLVTLRGKANTERPFTVVRDMQADAQQKYQAKLGELETRLTEVQTKLGELMGKTSEGNRLVATPEMQKTIEDFQKQEIEMRRERREIRRSLREDIDALEYKLAALNLFSMPAIILLGAFLFHRSRRR</sequence>
<keyword evidence="3" id="KW-0812">Transmembrane</keyword>
<keyword evidence="3" id="KW-1133">Transmembrane helix</keyword>
<dbReference type="AlphaFoldDB" id="A0A178IGV1"/>
<dbReference type="OrthoDB" id="9777219at2"/>
<evidence type="ECO:0000259" key="5">
    <source>
        <dbReference type="Pfam" id="PF23357"/>
    </source>
</evidence>
<reference evidence="6 7" key="1">
    <citation type="submission" date="2016-01" db="EMBL/GenBank/DDBJ databases">
        <title>High potential of lignocellulose degradation of a new Verrucomicrobia species.</title>
        <authorList>
            <person name="Wang Y."/>
            <person name="Shi Y."/>
            <person name="Qiu Z."/>
            <person name="Liu S."/>
            <person name="Yang H."/>
        </authorList>
    </citation>
    <scope>NUCLEOTIDE SEQUENCE [LARGE SCALE GENOMIC DNA]</scope>
    <source>
        <strain evidence="6 7">TSB47</strain>
    </source>
</reference>
<feature type="region of interest" description="Disordered" evidence="2">
    <location>
        <begin position="420"/>
        <end position="458"/>
    </location>
</feature>
<protein>
    <submittedName>
        <fullName evidence="6">ABC transporter</fullName>
    </submittedName>
</protein>
<feature type="compositionally biased region" description="Basic and acidic residues" evidence="2">
    <location>
        <begin position="432"/>
        <end position="451"/>
    </location>
</feature>
<evidence type="ECO:0000313" key="6">
    <source>
        <dbReference type="EMBL" id="OAM88329.1"/>
    </source>
</evidence>
<organism evidence="6 7">
    <name type="scientific">Termitidicoccus mucosus</name>
    <dbReference type="NCBI Taxonomy" id="1184151"/>
    <lineage>
        <taxon>Bacteria</taxon>
        <taxon>Pseudomonadati</taxon>
        <taxon>Verrucomicrobiota</taxon>
        <taxon>Opitutia</taxon>
        <taxon>Opitutales</taxon>
        <taxon>Opitutaceae</taxon>
        <taxon>Termitidicoccus</taxon>
    </lineage>
</organism>
<dbReference type="EMBL" id="LRRQ01000137">
    <property type="protein sequence ID" value="OAM88329.1"/>
    <property type="molecule type" value="Genomic_DNA"/>
</dbReference>
<dbReference type="Pfam" id="PF23357">
    <property type="entry name" value="DUF7088"/>
    <property type="match status" value="1"/>
</dbReference>
<gene>
    <name evidence="6" type="ORF">AW736_19325</name>
</gene>
<feature type="domain" description="ABC-type uncharacterised transport system" evidence="4">
    <location>
        <begin position="171"/>
        <end position="505"/>
    </location>
</feature>
<evidence type="ECO:0000259" key="4">
    <source>
        <dbReference type="Pfam" id="PF09822"/>
    </source>
</evidence>
<accession>A0A178IGV1</accession>
<evidence type="ECO:0000256" key="2">
    <source>
        <dbReference type="SAM" id="MobiDB-lite"/>
    </source>
</evidence>